<gene>
    <name evidence="3" type="ORF">Ptr86124_000908</name>
    <name evidence="2" type="ORF">PtrM4_009860</name>
</gene>
<proteinExistence type="predicted"/>
<comment type="caution">
    <text evidence="2">The sequence shown here is derived from an EMBL/GenBank/DDBJ whole genome shotgun (WGS) entry which is preliminary data.</text>
</comment>
<sequence>MSLKPMPFLSGRVPSSSELHGRHDSPSDIVSVISLPKVQQALWLDYLVRPYACHYYLRLEVDLTSLSPTLERLLEVVQTMGKTHPMLRTTFHLDGNDLANRPFMAVHSQDKLSSSLRRSFDLSSEFPVR</sequence>
<dbReference type="InterPro" id="IPR023213">
    <property type="entry name" value="CAT-like_dom_sf"/>
</dbReference>
<protein>
    <submittedName>
        <fullName evidence="2">Condensation domain containing protein</fullName>
    </submittedName>
</protein>
<evidence type="ECO:0000256" key="1">
    <source>
        <dbReference type="SAM" id="MobiDB-lite"/>
    </source>
</evidence>
<dbReference type="AlphaFoldDB" id="A0A2W1EIR4"/>
<dbReference type="SUPFAM" id="SSF52777">
    <property type="entry name" value="CoA-dependent acyltransferases"/>
    <property type="match status" value="1"/>
</dbReference>
<reference evidence="3" key="3">
    <citation type="journal article" date="2022" name="bioRxiv">
        <title>A global pangenome for the wheat fungal pathogen Pyrenophora tritici-repentis and prediction of effector protein structural homology.</title>
        <authorList>
            <person name="Moolhuijzen P."/>
            <person name="See P.T."/>
            <person name="Shi G."/>
            <person name="Powell H.R."/>
            <person name="Cockram J."/>
            <person name="Jorgensen L.N."/>
            <person name="Benslimane H."/>
            <person name="Strelkov S.E."/>
            <person name="Turner J."/>
            <person name="Liu Z."/>
            <person name="Moffat C.S."/>
        </authorList>
    </citation>
    <scope>NUCLEOTIDE SEQUENCE</scope>
    <source>
        <strain evidence="3">86-124</strain>
    </source>
</reference>
<evidence type="ECO:0000313" key="4">
    <source>
        <dbReference type="Proteomes" id="UP000245464"/>
    </source>
</evidence>
<evidence type="ECO:0000313" key="3">
    <source>
        <dbReference type="EMBL" id="KAI1520540.1"/>
    </source>
</evidence>
<reference evidence="5" key="4">
    <citation type="journal article" date="2022" name="Microb. Genom.">
        <title>A global pangenome for the wheat fungal pathogen Pyrenophora tritici-repentis and prediction of effector protein structural homology.</title>
        <authorList>
            <person name="Moolhuijzen P.M."/>
            <person name="See P.T."/>
            <person name="Shi G."/>
            <person name="Powell H.R."/>
            <person name="Cockram J."/>
            <person name="Jorgensen L.N."/>
            <person name="Benslimane H."/>
            <person name="Strelkov S.E."/>
            <person name="Turner J."/>
            <person name="Liu Z."/>
            <person name="Moffat C.S."/>
        </authorList>
    </citation>
    <scope>NUCLEOTIDE SEQUENCE [LARGE SCALE GENOMIC DNA]</scope>
</reference>
<evidence type="ECO:0000313" key="2">
    <source>
        <dbReference type="EMBL" id="KAF7576746.1"/>
    </source>
</evidence>
<dbReference type="Proteomes" id="UP000245464">
    <property type="component" value="Chromosome 1"/>
</dbReference>
<dbReference type="EMBL" id="NQIK02000001">
    <property type="protein sequence ID" value="KAF7576746.1"/>
    <property type="molecule type" value="Genomic_DNA"/>
</dbReference>
<keyword evidence="5" id="KW-1185">Reference proteome</keyword>
<dbReference type="Gene3D" id="3.30.559.10">
    <property type="entry name" value="Chloramphenicol acetyltransferase-like domain"/>
    <property type="match status" value="1"/>
</dbReference>
<reference evidence="3" key="2">
    <citation type="submission" date="2021-05" db="EMBL/GenBank/DDBJ databases">
        <authorList>
            <person name="Moolhuijzen P.M."/>
            <person name="Moffat C.S."/>
        </authorList>
    </citation>
    <scope>NUCLEOTIDE SEQUENCE</scope>
    <source>
        <strain evidence="3">86-124</strain>
    </source>
</reference>
<evidence type="ECO:0000313" key="5">
    <source>
        <dbReference type="Proteomes" id="UP000249757"/>
    </source>
</evidence>
<reference evidence="2 4" key="1">
    <citation type="journal article" date="2018" name="BMC Genomics">
        <title>Comparative genomics of the wheat fungal pathogen Pyrenophora tritici-repentis reveals chromosomal variations and genome plasticity.</title>
        <authorList>
            <person name="Moolhuijzen P."/>
            <person name="See P.T."/>
            <person name="Hane J.K."/>
            <person name="Shi G."/>
            <person name="Liu Z."/>
            <person name="Oliver R.P."/>
            <person name="Moffat C.S."/>
        </authorList>
    </citation>
    <scope>NUCLEOTIDE SEQUENCE [LARGE SCALE GENOMIC DNA]</scope>
    <source>
        <strain evidence="2">M4</strain>
    </source>
</reference>
<dbReference type="Proteomes" id="UP000249757">
    <property type="component" value="Unassembled WGS sequence"/>
</dbReference>
<accession>A0A2W1EIR4</accession>
<feature type="region of interest" description="Disordered" evidence="1">
    <location>
        <begin position="1"/>
        <end position="22"/>
    </location>
</feature>
<name>A0A2W1EIR4_9PLEO</name>
<dbReference type="EMBL" id="NRDI02000001">
    <property type="protein sequence ID" value="KAI1520540.1"/>
    <property type="molecule type" value="Genomic_DNA"/>
</dbReference>
<organism evidence="2 4">
    <name type="scientific">Pyrenophora tritici-repentis</name>
    <dbReference type="NCBI Taxonomy" id="45151"/>
    <lineage>
        <taxon>Eukaryota</taxon>
        <taxon>Fungi</taxon>
        <taxon>Dikarya</taxon>
        <taxon>Ascomycota</taxon>
        <taxon>Pezizomycotina</taxon>
        <taxon>Dothideomycetes</taxon>
        <taxon>Pleosporomycetidae</taxon>
        <taxon>Pleosporales</taxon>
        <taxon>Pleosporineae</taxon>
        <taxon>Pleosporaceae</taxon>
        <taxon>Pyrenophora</taxon>
    </lineage>
</organism>